<keyword evidence="3" id="KW-1185">Reference proteome</keyword>
<evidence type="ECO:0000256" key="1">
    <source>
        <dbReference type="SAM" id="MobiDB-lite"/>
    </source>
</evidence>
<feature type="region of interest" description="Disordered" evidence="1">
    <location>
        <begin position="1"/>
        <end position="24"/>
    </location>
</feature>
<comment type="caution">
    <text evidence="2">The sequence shown here is derived from an EMBL/GenBank/DDBJ whole genome shotgun (WGS) entry which is preliminary data.</text>
</comment>
<protein>
    <submittedName>
        <fullName evidence="2">Uncharacterized protein</fullName>
    </submittedName>
</protein>
<proteinExistence type="predicted"/>
<dbReference type="EMBL" id="BMFC01000007">
    <property type="protein sequence ID" value="GGC09215.1"/>
    <property type="molecule type" value="Genomic_DNA"/>
</dbReference>
<organism evidence="2 3">
    <name type="scientific">Marivita lacus</name>
    <dbReference type="NCBI Taxonomy" id="1323742"/>
    <lineage>
        <taxon>Bacteria</taxon>
        <taxon>Pseudomonadati</taxon>
        <taxon>Pseudomonadota</taxon>
        <taxon>Alphaproteobacteria</taxon>
        <taxon>Rhodobacterales</taxon>
        <taxon>Roseobacteraceae</taxon>
        <taxon>Marivita</taxon>
    </lineage>
</organism>
<gene>
    <name evidence="2" type="ORF">GCM10011363_27320</name>
</gene>
<name>A0ABQ1KS28_9RHOB</name>
<reference evidence="3" key="1">
    <citation type="journal article" date="2019" name="Int. J. Syst. Evol. Microbiol.">
        <title>The Global Catalogue of Microorganisms (GCM) 10K type strain sequencing project: providing services to taxonomists for standard genome sequencing and annotation.</title>
        <authorList>
            <consortium name="The Broad Institute Genomics Platform"/>
            <consortium name="The Broad Institute Genome Sequencing Center for Infectious Disease"/>
            <person name="Wu L."/>
            <person name="Ma J."/>
        </authorList>
    </citation>
    <scope>NUCLEOTIDE SEQUENCE [LARGE SCALE GENOMIC DNA]</scope>
    <source>
        <strain evidence="3">CGMCC 1.12478</strain>
    </source>
</reference>
<sequence length="96" mass="10463">MHVNLTFPRFTMPGKEPPMSTANEHAGQAALSICEALLLALNDRGLLPEHETMGVLRNAAATRENAIGTELETERHRAVASLINAIFVGGDWVRRS</sequence>
<accession>A0ABQ1KS28</accession>
<evidence type="ECO:0000313" key="2">
    <source>
        <dbReference type="EMBL" id="GGC09215.1"/>
    </source>
</evidence>
<dbReference type="Proteomes" id="UP000645462">
    <property type="component" value="Unassembled WGS sequence"/>
</dbReference>
<evidence type="ECO:0000313" key="3">
    <source>
        <dbReference type="Proteomes" id="UP000645462"/>
    </source>
</evidence>